<protein>
    <submittedName>
        <fullName evidence="2">Uncharacterized protein</fullName>
    </submittedName>
</protein>
<evidence type="ECO:0000313" key="2">
    <source>
        <dbReference type="EMBL" id="OCT97340.1"/>
    </source>
</evidence>
<name>A0A974I0Y2_XENLA</name>
<sequence>MAPLSEAALWDWSLEMGADPDYTFVVDNVPDGCPIDIVNHSLMGNPLFNAFEYVAQEPSDEKGFVWFLYWVPAVPHSDTWPSKVYPMGVSAEGCPCRYQSLPMSAQLICSPPTSLLNLTSVCEDPMVDESYYSSSLWEEKKGCSIKDSGYAEIKMSTPGLNPFLAADAIDFNDFLLAEEPVCLALGTEPLVDSCPATPPPSPPPIPPRVGKVAVKEFCVAQPPVPMPYPAWEPLPCVTTRVEPERQYVYQGTLTPSERGMMIPACFVCDMEAPNALEDPDGVCSQYRLWMGPFNRADQPPLVAKTREKPEGLCDILAAVMPTPLVVPTPVSDAPGGEVCTPSAIGAPVCCIPATEPPPEDRLERVWHAPEVDAACRPDDVLVSSEEEYFQHVLISGTENLLVDSQVSNTMVVAGAAAPQVRSNSSEPKSSSRKVLLSDSKPCGDLTVTIYTALAVPTPTPVIGHDRKFSFNRLGPIAPIAPSIRDPPILEDDEDLLDKLMSSSVNSADESILEVPAQIRCQSKRSVVSEPTKSVCPKVIVPQTPSEPGESTQVAEMYHYKWRKISLEREKNLLAAIPKPKDDNPLGPVPGWEEYEETPGAAGSRSSYRSPEEEKDFWVLPGRADPNVFTSVSRVQKVINFHVHRTWGYFMPYAPLWVYKKVAASYENWLIDEILQKEKMHHSCLTNPDKSCGKYNPTKYFNLEVYLGDGQWVDKPHPKYYIPYEDTKARFLHMI</sequence>
<dbReference type="EMBL" id="CM004467">
    <property type="protein sequence ID" value="OCT97340.1"/>
    <property type="molecule type" value="Genomic_DNA"/>
</dbReference>
<evidence type="ECO:0000256" key="1">
    <source>
        <dbReference type="SAM" id="MobiDB-lite"/>
    </source>
</evidence>
<proteinExistence type="predicted"/>
<feature type="region of interest" description="Disordered" evidence="1">
    <location>
        <begin position="417"/>
        <end position="436"/>
    </location>
</feature>
<organism evidence="2 3">
    <name type="scientific">Xenopus laevis</name>
    <name type="common">African clawed frog</name>
    <dbReference type="NCBI Taxonomy" id="8355"/>
    <lineage>
        <taxon>Eukaryota</taxon>
        <taxon>Metazoa</taxon>
        <taxon>Chordata</taxon>
        <taxon>Craniata</taxon>
        <taxon>Vertebrata</taxon>
        <taxon>Euteleostomi</taxon>
        <taxon>Amphibia</taxon>
        <taxon>Batrachia</taxon>
        <taxon>Anura</taxon>
        <taxon>Pipoidea</taxon>
        <taxon>Pipidae</taxon>
        <taxon>Xenopodinae</taxon>
        <taxon>Xenopus</taxon>
        <taxon>Xenopus</taxon>
    </lineage>
</organism>
<evidence type="ECO:0000313" key="3">
    <source>
        <dbReference type="Proteomes" id="UP000694892"/>
    </source>
</evidence>
<reference evidence="3" key="1">
    <citation type="journal article" date="2016" name="Nature">
        <title>Genome evolution in the allotetraploid frog Xenopus laevis.</title>
        <authorList>
            <person name="Session A.M."/>
            <person name="Uno Y."/>
            <person name="Kwon T."/>
            <person name="Chapman J.A."/>
            <person name="Toyoda A."/>
            <person name="Takahashi S."/>
            <person name="Fukui A."/>
            <person name="Hikosaka A."/>
            <person name="Suzuki A."/>
            <person name="Kondo M."/>
            <person name="van Heeringen S.J."/>
            <person name="Quigley I."/>
            <person name="Heinz S."/>
            <person name="Ogino H."/>
            <person name="Ochi H."/>
            <person name="Hellsten U."/>
            <person name="Lyons J.B."/>
            <person name="Simakov O."/>
            <person name="Putnam N."/>
            <person name="Stites J."/>
            <person name="Kuroki Y."/>
            <person name="Tanaka T."/>
            <person name="Michiue T."/>
            <person name="Watanabe M."/>
            <person name="Bogdanovic O."/>
            <person name="Lister R."/>
            <person name="Georgiou G."/>
            <person name="Paranjpe S.S."/>
            <person name="van Kruijsbergen I."/>
            <person name="Shu S."/>
            <person name="Carlson J."/>
            <person name="Kinoshita T."/>
            <person name="Ohta Y."/>
            <person name="Mawaribuchi S."/>
            <person name="Jenkins J."/>
            <person name="Grimwood J."/>
            <person name="Schmutz J."/>
            <person name="Mitros T."/>
            <person name="Mozaffari S.V."/>
            <person name="Suzuki Y."/>
            <person name="Haramoto Y."/>
            <person name="Yamamoto T.S."/>
            <person name="Takagi C."/>
            <person name="Heald R."/>
            <person name="Miller K."/>
            <person name="Haudenschild C."/>
            <person name="Kitzman J."/>
            <person name="Nakayama T."/>
            <person name="Izutsu Y."/>
            <person name="Robert J."/>
            <person name="Fortriede J."/>
            <person name="Burns K."/>
            <person name="Lotay V."/>
            <person name="Karimi K."/>
            <person name="Yasuoka Y."/>
            <person name="Dichmann D.S."/>
            <person name="Flajnik M.F."/>
            <person name="Houston D.W."/>
            <person name="Shendure J."/>
            <person name="DuPasquier L."/>
            <person name="Vize P.D."/>
            <person name="Zorn A.M."/>
            <person name="Ito M."/>
            <person name="Marcotte E.M."/>
            <person name="Wallingford J.B."/>
            <person name="Ito Y."/>
            <person name="Asashima M."/>
            <person name="Ueno N."/>
            <person name="Matsuda Y."/>
            <person name="Veenstra G.J."/>
            <person name="Fujiyama A."/>
            <person name="Harland R.M."/>
            <person name="Taira M."/>
            <person name="Rokhsar D.S."/>
        </authorList>
    </citation>
    <scope>NUCLEOTIDE SEQUENCE [LARGE SCALE GENOMIC DNA]</scope>
    <source>
        <strain evidence="3">J</strain>
    </source>
</reference>
<dbReference type="AlphaFoldDB" id="A0A974I0Y2"/>
<feature type="region of interest" description="Disordered" evidence="1">
    <location>
        <begin position="577"/>
        <end position="607"/>
    </location>
</feature>
<dbReference type="Proteomes" id="UP000694892">
    <property type="component" value="Chromosome 1S"/>
</dbReference>
<accession>A0A974I0Y2</accession>
<gene>
    <name evidence="2" type="ORF">XELAEV_18009569mg</name>
</gene>